<name>A0A4R2B3G8_9BACI</name>
<accession>A0A4R2B3G8</accession>
<sequence>MTWTVAIFLVGLILKFIMSPPSAVVEWVLSKFALHPKLDPKEVAVTFNGKHLEEDEKISFTNYFNESTFLKKYYIFPGNEKLFLHPETNVTPFVITVKRGKKETNLFVYSYDDHIDVVKQYKKKVVSYILRSDDLQNFTKSTNALNINVYKDILGRSRS</sequence>
<dbReference type="Pfam" id="PF10787">
    <property type="entry name" value="YfmQ"/>
    <property type="match status" value="1"/>
</dbReference>
<evidence type="ECO:0000313" key="2">
    <source>
        <dbReference type="Proteomes" id="UP000295689"/>
    </source>
</evidence>
<protein>
    <submittedName>
        <fullName evidence="1">Uncharacterized protein YfmQ</fullName>
    </submittedName>
</protein>
<proteinExistence type="predicted"/>
<keyword evidence="2" id="KW-1185">Reference proteome</keyword>
<reference evidence="1 2" key="1">
    <citation type="journal article" date="2015" name="Stand. Genomic Sci.">
        <title>Genomic Encyclopedia of Bacterial and Archaeal Type Strains, Phase III: the genomes of soil and plant-associated and newly described type strains.</title>
        <authorList>
            <person name="Whitman W.B."/>
            <person name="Woyke T."/>
            <person name="Klenk H.P."/>
            <person name="Zhou Y."/>
            <person name="Lilburn T.G."/>
            <person name="Beck B.J."/>
            <person name="De Vos P."/>
            <person name="Vandamme P."/>
            <person name="Eisen J.A."/>
            <person name="Garrity G."/>
            <person name="Hugenholtz P."/>
            <person name="Kyrpides N.C."/>
        </authorList>
    </citation>
    <scope>NUCLEOTIDE SEQUENCE [LARGE SCALE GENOMIC DNA]</scope>
    <source>
        <strain evidence="1 2">CV53</strain>
    </source>
</reference>
<evidence type="ECO:0000313" key="1">
    <source>
        <dbReference type="EMBL" id="TCN19729.1"/>
    </source>
</evidence>
<gene>
    <name evidence="1" type="ORF">EV146_11631</name>
</gene>
<dbReference type="RefSeq" id="WP_132011260.1">
    <property type="nucleotide sequence ID" value="NZ_JABUHM010000017.1"/>
</dbReference>
<dbReference type="AlphaFoldDB" id="A0A4R2B3G8"/>
<dbReference type="Proteomes" id="UP000295689">
    <property type="component" value="Unassembled WGS sequence"/>
</dbReference>
<dbReference type="InterPro" id="IPR019723">
    <property type="entry name" value="Uncharacterised_YfmQ"/>
</dbReference>
<organism evidence="1 2">
    <name type="scientific">Mesobacillus foraminis</name>
    <dbReference type="NCBI Taxonomy" id="279826"/>
    <lineage>
        <taxon>Bacteria</taxon>
        <taxon>Bacillati</taxon>
        <taxon>Bacillota</taxon>
        <taxon>Bacilli</taxon>
        <taxon>Bacillales</taxon>
        <taxon>Bacillaceae</taxon>
        <taxon>Mesobacillus</taxon>
    </lineage>
</organism>
<dbReference type="EMBL" id="SLVV01000016">
    <property type="protein sequence ID" value="TCN19729.1"/>
    <property type="molecule type" value="Genomic_DNA"/>
</dbReference>
<comment type="caution">
    <text evidence="1">The sequence shown here is derived from an EMBL/GenBank/DDBJ whole genome shotgun (WGS) entry which is preliminary data.</text>
</comment>